<dbReference type="SMART" id="SM00643">
    <property type="entry name" value="C345C"/>
    <property type="match status" value="1"/>
</dbReference>
<keyword evidence="3" id="KW-1015">Disulfide bond</keyword>
<dbReference type="AlphaFoldDB" id="A0AAV6GTP2"/>
<evidence type="ECO:0000313" key="5">
    <source>
        <dbReference type="EMBL" id="KAG5278144.1"/>
    </source>
</evidence>
<comment type="subcellular location">
    <subcellularLocation>
        <location evidence="1">Secreted</location>
    </subcellularLocation>
</comment>
<protein>
    <recommendedName>
        <fullName evidence="4">NTR domain-containing protein</fullName>
    </recommendedName>
</protein>
<evidence type="ECO:0000256" key="3">
    <source>
        <dbReference type="ARBA" id="ARBA00023157"/>
    </source>
</evidence>
<dbReference type="SUPFAM" id="SSF50242">
    <property type="entry name" value="TIMP-like"/>
    <property type="match status" value="1"/>
</dbReference>
<reference evidence="5" key="1">
    <citation type="submission" date="2020-10" db="EMBL/GenBank/DDBJ databases">
        <title>Chromosome-scale genome assembly of the Allis shad, Alosa alosa.</title>
        <authorList>
            <person name="Margot Z."/>
            <person name="Christophe K."/>
            <person name="Cabau C."/>
            <person name="Louis A."/>
            <person name="Berthelot C."/>
            <person name="Parey E."/>
            <person name="Roest Crollius H."/>
            <person name="Montfort J."/>
            <person name="Robinson-Rechavi M."/>
            <person name="Bucao C."/>
            <person name="Bouchez O."/>
            <person name="Gislard M."/>
            <person name="Lluch J."/>
            <person name="Milhes M."/>
            <person name="Lampietro C."/>
            <person name="Lopez Roques C."/>
            <person name="Donnadieu C."/>
            <person name="Braasch I."/>
            <person name="Desvignes T."/>
            <person name="Postlethwait J."/>
            <person name="Bobe J."/>
            <person name="Guiguen Y."/>
        </authorList>
    </citation>
    <scope>NUCLEOTIDE SEQUENCE</scope>
    <source>
        <strain evidence="5">M-15738</strain>
        <tissue evidence="5">Blood</tissue>
    </source>
</reference>
<dbReference type="Gene3D" id="2.40.50.120">
    <property type="match status" value="1"/>
</dbReference>
<dbReference type="GO" id="GO:0005576">
    <property type="term" value="C:extracellular region"/>
    <property type="evidence" value="ECO:0007669"/>
    <property type="project" value="UniProtKB-SubCell"/>
</dbReference>
<dbReference type="Proteomes" id="UP000823561">
    <property type="component" value="Chromosome 7"/>
</dbReference>
<dbReference type="InterPro" id="IPR018933">
    <property type="entry name" value="Netrin_module_non-TIMP"/>
</dbReference>
<dbReference type="InterPro" id="IPR001134">
    <property type="entry name" value="Netrin_domain"/>
</dbReference>
<gene>
    <name evidence="5" type="ORF">AALO_G00095670</name>
</gene>
<accession>A0AAV6GTP2</accession>
<dbReference type="PROSITE" id="PS50189">
    <property type="entry name" value="NTR"/>
    <property type="match status" value="1"/>
</dbReference>
<evidence type="ECO:0000256" key="2">
    <source>
        <dbReference type="ARBA" id="ARBA00022525"/>
    </source>
</evidence>
<dbReference type="InterPro" id="IPR008993">
    <property type="entry name" value="TIMP-like_OB-fold"/>
</dbReference>
<dbReference type="EMBL" id="JADWDJ010000007">
    <property type="protein sequence ID" value="KAG5278144.1"/>
    <property type="molecule type" value="Genomic_DNA"/>
</dbReference>
<sequence length="147" mass="17044">MCCKQKKTFEELQDRAKRACGKEIDYIFKGTVQEIQPSSATDVFNIKVDSMLKSGTDGRMINGTERLFIAHTTCRDKMDLQVTKSYLIMGAKQDVHKVKDGYQFVFGDKTWIEYWPKETEGQKPEFSEQFQQLHVLAFELMNFGCSF</sequence>
<feature type="domain" description="NTR" evidence="4">
    <location>
        <begin position="2"/>
        <end position="145"/>
    </location>
</feature>
<organism evidence="5 6">
    <name type="scientific">Alosa alosa</name>
    <name type="common">allis shad</name>
    <dbReference type="NCBI Taxonomy" id="278164"/>
    <lineage>
        <taxon>Eukaryota</taxon>
        <taxon>Metazoa</taxon>
        <taxon>Chordata</taxon>
        <taxon>Craniata</taxon>
        <taxon>Vertebrata</taxon>
        <taxon>Euteleostomi</taxon>
        <taxon>Actinopterygii</taxon>
        <taxon>Neopterygii</taxon>
        <taxon>Teleostei</taxon>
        <taxon>Clupei</taxon>
        <taxon>Clupeiformes</taxon>
        <taxon>Clupeoidei</taxon>
        <taxon>Clupeidae</taxon>
        <taxon>Alosa</taxon>
    </lineage>
</organism>
<dbReference type="FunFam" id="2.40.50.120:FF:000013">
    <property type="entry name" value="Complement C3"/>
    <property type="match status" value="1"/>
</dbReference>
<evidence type="ECO:0000313" key="6">
    <source>
        <dbReference type="Proteomes" id="UP000823561"/>
    </source>
</evidence>
<comment type="caution">
    <text evidence="5">The sequence shown here is derived from an EMBL/GenBank/DDBJ whole genome shotgun (WGS) entry which is preliminary data.</text>
</comment>
<keyword evidence="6" id="KW-1185">Reference proteome</keyword>
<evidence type="ECO:0000256" key="1">
    <source>
        <dbReference type="ARBA" id="ARBA00004613"/>
    </source>
</evidence>
<evidence type="ECO:0000259" key="4">
    <source>
        <dbReference type="PROSITE" id="PS50189"/>
    </source>
</evidence>
<keyword evidence="2" id="KW-0964">Secreted</keyword>
<proteinExistence type="predicted"/>
<name>A0AAV6GTP2_9TELE</name>
<dbReference type="Pfam" id="PF01759">
    <property type="entry name" value="NTR"/>
    <property type="match status" value="1"/>
</dbReference>